<keyword evidence="2" id="KW-1133">Transmembrane helix</keyword>
<feature type="region of interest" description="Disordered" evidence="1">
    <location>
        <begin position="353"/>
        <end position="372"/>
    </location>
</feature>
<dbReference type="AlphaFoldDB" id="A0A367ET99"/>
<dbReference type="Pfam" id="PF10935">
    <property type="entry name" value="DUF2637"/>
    <property type="match status" value="1"/>
</dbReference>
<reference evidence="3 4" key="1">
    <citation type="submission" date="2018-06" db="EMBL/GenBank/DDBJ databases">
        <title>Streptomyces reniochalinae sp. nov. and Streptomyces diacarnus sp. nov. from marine sponges.</title>
        <authorList>
            <person name="Li L."/>
        </authorList>
    </citation>
    <scope>NUCLEOTIDE SEQUENCE [LARGE SCALE GENOMIC DNA]</scope>
    <source>
        <strain evidence="3 4">LHW51701</strain>
    </source>
</reference>
<keyword evidence="4" id="KW-1185">Reference proteome</keyword>
<dbReference type="InterPro" id="IPR021235">
    <property type="entry name" value="DUF2637"/>
</dbReference>
<feature type="transmembrane region" description="Helical" evidence="2">
    <location>
        <begin position="7"/>
        <end position="31"/>
    </location>
</feature>
<protein>
    <submittedName>
        <fullName evidence="3">DUF2637 domain-containing protein</fullName>
    </submittedName>
</protein>
<comment type="caution">
    <text evidence="3">The sequence shown here is derived from an EMBL/GenBank/DDBJ whole genome shotgun (WGS) entry which is preliminary data.</text>
</comment>
<keyword evidence="2" id="KW-0472">Membrane</keyword>
<gene>
    <name evidence="3" type="ORF">DTL70_21710</name>
</gene>
<dbReference type="PANTHER" id="PTHR23242">
    <property type="entry name" value="TRANSCRIPTION FACTOR HOXA13"/>
    <property type="match status" value="1"/>
</dbReference>
<evidence type="ECO:0000256" key="2">
    <source>
        <dbReference type="SAM" id="Phobius"/>
    </source>
</evidence>
<accession>A0A367ET99</accession>
<feature type="region of interest" description="Disordered" evidence="1">
    <location>
        <begin position="215"/>
        <end position="335"/>
    </location>
</feature>
<dbReference type="Proteomes" id="UP000252914">
    <property type="component" value="Unassembled WGS sequence"/>
</dbReference>
<feature type="transmembrane region" description="Helical" evidence="2">
    <location>
        <begin position="43"/>
        <end position="67"/>
    </location>
</feature>
<sequence>MTRIHRILITVVIAGAMVIAAIGFAGSYAAVRDLAERKGFGAFAPFFPVGVDAGIVVLLALDLLLTWIRIPFPLLRQTAWLLTAATIAFNGAAAWPDPLGVGMHAVIPVLFVVTVEAARHATGRVAAITADKHMEGVRLSRWMLAFPSTFLLWRRMKLWELRSYDQVIRMEQDRLIYETRLRARYGRAWRRRAPVEALMPLKLVRYGVPLRETAPEATRLPESAPEATRLPEPAPAVAAVGTGTGAGPDDSPPPAQVPHDAQAAWEPAPQHETAPEPAASVTPVPPPAPVPETAPEAEPEAEPAPSTEAGNAPPPEAGPAGGQGAHTASGPAAQRPAAEFPVPVAPGRYRRLAEPAAATSEALSEAPAPAAPAPVEELFIEPTPPQPAPHEGPEQPGAHAHASAETHPGTEAYPAPDTRPGPFEDEDPYGGDEPVGIPDGIPREEVYFEAYRHYVASHGAFPTARHLSRTLHDGFGVTTVDGRLLSETYLGTYMREFKDRYNTEMGLAG</sequence>
<proteinExistence type="predicted"/>
<feature type="compositionally biased region" description="Pro residues" evidence="1">
    <location>
        <begin position="283"/>
        <end position="292"/>
    </location>
</feature>
<evidence type="ECO:0000256" key="1">
    <source>
        <dbReference type="SAM" id="MobiDB-lite"/>
    </source>
</evidence>
<evidence type="ECO:0000313" key="4">
    <source>
        <dbReference type="Proteomes" id="UP000252914"/>
    </source>
</evidence>
<feature type="region of interest" description="Disordered" evidence="1">
    <location>
        <begin position="379"/>
        <end position="440"/>
    </location>
</feature>
<feature type="transmembrane region" description="Helical" evidence="2">
    <location>
        <begin position="79"/>
        <end position="95"/>
    </location>
</feature>
<dbReference type="EMBL" id="QOIN01000047">
    <property type="protein sequence ID" value="RCG20959.1"/>
    <property type="molecule type" value="Genomic_DNA"/>
</dbReference>
<feature type="compositionally biased region" description="Low complexity" evidence="1">
    <location>
        <begin position="354"/>
        <end position="372"/>
    </location>
</feature>
<keyword evidence="2" id="KW-0812">Transmembrane</keyword>
<organism evidence="3 4">
    <name type="scientific">Streptomyces diacarni</name>
    <dbReference type="NCBI Taxonomy" id="2800381"/>
    <lineage>
        <taxon>Bacteria</taxon>
        <taxon>Bacillati</taxon>
        <taxon>Actinomycetota</taxon>
        <taxon>Actinomycetes</taxon>
        <taxon>Kitasatosporales</taxon>
        <taxon>Streptomycetaceae</taxon>
        <taxon>Streptomyces</taxon>
    </lineage>
</organism>
<name>A0A367ET99_9ACTN</name>
<evidence type="ECO:0000313" key="3">
    <source>
        <dbReference type="EMBL" id="RCG20959.1"/>
    </source>
</evidence>
<dbReference type="PANTHER" id="PTHR23242:SF9">
    <property type="entry name" value="TRANSCRIPTION FACTOR HOXA13"/>
    <property type="match status" value="1"/>
</dbReference>